<feature type="compositionally biased region" description="Polar residues" evidence="17">
    <location>
        <begin position="1059"/>
        <end position="1070"/>
    </location>
</feature>
<evidence type="ECO:0000259" key="20">
    <source>
        <dbReference type="PROSITE" id="PS50081"/>
    </source>
</evidence>
<dbReference type="InterPro" id="IPR000961">
    <property type="entry name" value="AGC-kinase_C"/>
</dbReference>
<dbReference type="InterPro" id="IPR011072">
    <property type="entry name" value="HR1_rho-bd"/>
</dbReference>
<feature type="compositionally biased region" description="Pro residues" evidence="17">
    <location>
        <begin position="548"/>
        <end position="560"/>
    </location>
</feature>
<feature type="compositionally biased region" description="Low complexity" evidence="17">
    <location>
        <begin position="1196"/>
        <end position="1237"/>
    </location>
</feature>
<dbReference type="InterPro" id="IPR037312">
    <property type="entry name" value="PKC-like_HR1"/>
</dbReference>
<keyword evidence="7" id="KW-0677">Repeat</keyword>
<dbReference type="InterPro" id="IPR016181">
    <property type="entry name" value="Acyl_CoA_acyltransferase"/>
</dbReference>
<dbReference type="Gene3D" id="3.30.60.20">
    <property type="match status" value="2"/>
</dbReference>
<dbReference type="EMBL" id="NAJQ01000005">
    <property type="protein sequence ID" value="TKA83649.1"/>
    <property type="molecule type" value="Genomic_DNA"/>
</dbReference>
<dbReference type="Gene3D" id="1.10.287.160">
    <property type="entry name" value="HR1 repeat"/>
    <property type="match status" value="1"/>
</dbReference>
<dbReference type="InterPro" id="IPR035892">
    <property type="entry name" value="C2_domain_sf"/>
</dbReference>
<dbReference type="FunFam" id="3.30.200.20:FF:000103">
    <property type="entry name" value="Protein kinase C"/>
    <property type="match status" value="1"/>
</dbReference>
<evidence type="ECO:0000256" key="1">
    <source>
        <dbReference type="ARBA" id="ARBA00005490"/>
    </source>
</evidence>
<dbReference type="Pfam" id="PF22998">
    <property type="entry name" value="GNAT_LYC1-like"/>
    <property type="match status" value="1"/>
</dbReference>
<evidence type="ECO:0000256" key="13">
    <source>
        <dbReference type="ARBA" id="ARBA00047272"/>
    </source>
</evidence>
<comment type="similarity">
    <text evidence="1">Belongs to the protein kinase superfamily. AGC Ser/Thr protein kinase family. PKC subfamily.</text>
</comment>
<feature type="region of interest" description="Disordered" evidence="17">
    <location>
        <begin position="1058"/>
        <end position="1278"/>
    </location>
</feature>
<dbReference type="SUPFAM" id="SSF46585">
    <property type="entry name" value="HR1 repeat"/>
    <property type="match status" value="1"/>
</dbReference>
<feature type="region of interest" description="Disordered" evidence="17">
    <location>
        <begin position="68"/>
        <end position="89"/>
    </location>
</feature>
<keyword evidence="15" id="KW-0175">Coiled coil</keyword>
<feature type="domain" description="Phorbol-ester/DAG-type" evidence="20">
    <location>
        <begin position="889"/>
        <end position="937"/>
    </location>
</feature>
<dbReference type="GO" id="GO:0005524">
    <property type="term" value="F:ATP binding"/>
    <property type="evidence" value="ECO:0007669"/>
    <property type="project" value="UniProtKB-UniRule"/>
</dbReference>
<dbReference type="SMART" id="SM00220">
    <property type="entry name" value="S_TKc"/>
    <property type="match status" value="1"/>
</dbReference>
<dbReference type="FunFam" id="3.30.60.20:FF:000014">
    <property type="entry name" value="Protein kinase C"/>
    <property type="match status" value="1"/>
</dbReference>
<feature type="domain" description="Phorbol-ester/DAG-type" evidence="20">
    <location>
        <begin position="957"/>
        <end position="1007"/>
    </location>
</feature>
<comment type="catalytic activity">
    <reaction evidence="13">
        <text>L-threonyl-[protein] + ATP = O-phospho-L-threonyl-[protein] + ADP + H(+)</text>
        <dbReference type="Rhea" id="RHEA:46608"/>
        <dbReference type="Rhea" id="RHEA-COMP:11060"/>
        <dbReference type="Rhea" id="RHEA-COMP:11605"/>
        <dbReference type="ChEBI" id="CHEBI:15378"/>
        <dbReference type="ChEBI" id="CHEBI:30013"/>
        <dbReference type="ChEBI" id="CHEBI:30616"/>
        <dbReference type="ChEBI" id="CHEBI:61977"/>
        <dbReference type="ChEBI" id="CHEBI:456216"/>
        <dbReference type="EC" id="2.7.11.13"/>
    </reaction>
</comment>
<evidence type="ECO:0000256" key="4">
    <source>
        <dbReference type="ARBA" id="ARBA00022553"/>
    </source>
</evidence>
<feature type="compositionally biased region" description="Pro residues" evidence="17">
    <location>
        <begin position="1238"/>
        <end position="1255"/>
    </location>
</feature>
<dbReference type="InterPro" id="IPR046349">
    <property type="entry name" value="C1-like_sf"/>
</dbReference>
<evidence type="ECO:0000256" key="2">
    <source>
        <dbReference type="ARBA" id="ARBA00012429"/>
    </source>
</evidence>
<dbReference type="GO" id="GO:0106310">
    <property type="term" value="F:protein serine kinase activity"/>
    <property type="evidence" value="ECO:0007669"/>
    <property type="project" value="RHEA"/>
</dbReference>
<keyword evidence="6" id="KW-0479">Metal-binding</keyword>
<evidence type="ECO:0000256" key="3">
    <source>
        <dbReference type="ARBA" id="ARBA00022527"/>
    </source>
</evidence>
<evidence type="ECO:0000256" key="16">
    <source>
        <dbReference type="PROSITE-ProRule" id="PRU10141"/>
    </source>
</evidence>
<dbReference type="InterPro" id="IPR000719">
    <property type="entry name" value="Prot_kinase_dom"/>
</dbReference>
<evidence type="ECO:0000256" key="14">
    <source>
        <dbReference type="ARBA" id="ARBA00047470"/>
    </source>
</evidence>
<dbReference type="GO" id="GO:0004697">
    <property type="term" value="F:diacylglycerol-dependent serine/threonine kinase activity"/>
    <property type="evidence" value="ECO:0007669"/>
    <property type="project" value="UniProtKB-EC"/>
</dbReference>
<dbReference type="PROSITE" id="PS50011">
    <property type="entry name" value="PROTEIN_KINASE_DOM"/>
    <property type="match status" value="1"/>
</dbReference>
<evidence type="ECO:0000313" key="23">
    <source>
        <dbReference type="EMBL" id="TKA83649.1"/>
    </source>
</evidence>
<dbReference type="PROSITE" id="PS00107">
    <property type="entry name" value="PROTEIN_KINASE_ATP"/>
    <property type="match status" value="1"/>
</dbReference>
<feature type="compositionally biased region" description="Gly residues" evidence="17">
    <location>
        <begin position="510"/>
        <end position="546"/>
    </location>
</feature>
<feature type="binding site" evidence="16">
    <location>
        <position position="1338"/>
    </location>
    <ligand>
        <name>ATP</name>
        <dbReference type="ChEBI" id="CHEBI:30616"/>
    </ligand>
</feature>
<dbReference type="SUPFAM" id="SSF57889">
    <property type="entry name" value="Cysteine-rich domain"/>
    <property type="match status" value="2"/>
</dbReference>
<dbReference type="PROSITE" id="PS51285">
    <property type="entry name" value="AGC_KINASE_CTER"/>
    <property type="match status" value="1"/>
</dbReference>
<evidence type="ECO:0000256" key="12">
    <source>
        <dbReference type="ARBA" id="ARBA00022840"/>
    </source>
</evidence>
<dbReference type="PROSITE" id="PS51860">
    <property type="entry name" value="REM_1"/>
    <property type="match status" value="2"/>
</dbReference>
<dbReference type="SUPFAM" id="SSF55729">
    <property type="entry name" value="Acyl-CoA N-acyltransferases (Nat)"/>
    <property type="match status" value="1"/>
</dbReference>
<keyword evidence="24" id="KW-1185">Reference proteome</keyword>
<dbReference type="GO" id="GO:0007165">
    <property type="term" value="P:signal transduction"/>
    <property type="evidence" value="ECO:0007669"/>
    <property type="project" value="InterPro"/>
</dbReference>
<feature type="region of interest" description="Disordered" evidence="17">
    <location>
        <begin position="785"/>
        <end position="831"/>
    </location>
</feature>
<keyword evidence="12 16" id="KW-0067">ATP-binding</keyword>
<dbReference type="FunFam" id="1.10.510.10:FF:000101">
    <property type="entry name" value="Protein kinase C"/>
    <property type="match status" value="1"/>
</dbReference>
<organism evidence="23 24">
    <name type="scientific">Friedmanniomyces simplex</name>
    <dbReference type="NCBI Taxonomy" id="329884"/>
    <lineage>
        <taxon>Eukaryota</taxon>
        <taxon>Fungi</taxon>
        <taxon>Dikarya</taxon>
        <taxon>Ascomycota</taxon>
        <taxon>Pezizomycotina</taxon>
        <taxon>Dothideomycetes</taxon>
        <taxon>Dothideomycetidae</taxon>
        <taxon>Mycosphaerellales</taxon>
        <taxon>Teratosphaeriaceae</taxon>
        <taxon>Friedmanniomyces</taxon>
    </lineage>
</organism>
<evidence type="ECO:0000259" key="21">
    <source>
        <dbReference type="PROSITE" id="PS51285"/>
    </source>
</evidence>
<gene>
    <name evidence="23" type="ORF">B0A55_00422</name>
</gene>
<dbReference type="PROSITE" id="PS50004">
    <property type="entry name" value="C2"/>
    <property type="match status" value="1"/>
</dbReference>
<dbReference type="EC" id="2.7.11.13" evidence="2"/>
<feature type="region of interest" description="Disordered" evidence="17">
    <location>
        <begin position="395"/>
        <end position="420"/>
    </location>
</feature>
<evidence type="ECO:0000259" key="19">
    <source>
        <dbReference type="PROSITE" id="PS50011"/>
    </source>
</evidence>
<dbReference type="Pfam" id="PF00069">
    <property type="entry name" value="Pkinase"/>
    <property type="match status" value="1"/>
</dbReference>
<dbReference type="Pfam" id="PF00433">
    <property type="entry name" value="Pkinase_C"/>
    <property type="match status" value="1"/>
</dbReference>
<evidence type="ECO:0000256" key="11">
    <source>
        <dbReference type="ARBA" id="ARBA00022833"/>
    </source>
</evidence>
<dbReference type="GO" id="GO:0008270">
    <property type="term" value="F:zinc ion binding"/>
    <property type="evidence" value="ECO:0007669"/>
    <property type="project" value="UniProtKB-KW"/>
</dbReference>
<evidence type="ECO:0000256" key="5">
    <source>
        <dbReference type="ARBA" id="ARBA00022679"/>
    </source>
</evidence>
<keyword evidence="8 16" id="KW-0547">Nucleotide-binding</keyword>
<evidence type="ECO:0000256" key="17">
    <source>
        <dbReference type="SAM" id="MobiDB-lite"/>
    </source>
</evidence>
<dbReference type="SMART" id="SM00133">
    <property type="entry name" value="S_TK_X"/>
    <property type="match status" value="1"/>
</dbReference>
<accession>A0A4V5NIW2</accession>
<feature type="domain" description="C2" evidence="18">
    <location>
        <begin position="662"/>
        <end position="778"/>
    </location>
</feature>
<dbReference type="Gene3D" id="3.30.200.20">
    <property type="entry name" value="Phosphorylase Kinase, domain 1"/>
    <property type="match status" value="1"/>
</dbReference>
<dbReference type="SUPFAM" id="SSF49562">
    <property type="entry name" value="C2 domain (Calcium/lipid-binding domain, CaLB)"/>
    <property type="match status" value="1"/>
</dbReference>
<evidence type="ECO:0000256" key="15">
    <source>
        <dbReference type="PROSITE-ProRule" id="PRU01207"/>
    </source>
</evidence>
<keyword evidence="3" id="KW-0723">Serine/threonine-protein kinase</keyword>
<dbReference type="PROSITE" id="PS00479">
    <property type="entry name" value="ZF_DAG_PE_1"/>
    <property type="match status" value="1"/>
</dbReference>
<dbReference type="PANTHER" id="PTHR24351">
    <property type="entry name" value="RIBOSOMAL PROTEIN S6 KINASE"/>
    <property type="match status" value="1"/>
</dbReference>
<dbReference type="CDD" id="cd11620">
    <property type="entry name" value="HR1_PKC-like_2_fungi"/>
    <property type="match status" value="1"/>
</dbReference>
<evidence type="ECO:0000256" key="6">
    <source>
        <dbReference type="ARBA" id="ARBA00022723"/>
    </source>
</evidence>
<dbReference type="CDD" id="cd20823">
    <property type="entry name" value="C1_ScPKC1-like_rpt2"/>
    <property type="match status" value="1"/>
</dbReference>
<dbReference type="FunFam" id="3.30.60.20:FF:000034">
    <property type="entry name" value="Protein kinase C"/>
    <property type="match status" value="1"/>
</dbReference>
<evidence type="ECO:0000256" key="9">
    <source>
        <dbReference type="ARBA" id="ARBA00022771"/>
    </source>
</evidence>
<keyword evidence="4" id="KW-0597">Phosphoprotein</keyword>
<keyword evidence="11" id="KW-0862">Zinc</keyword>
<dbReference type="InterPro" id="IPR036274">
    <property type="entry name" value="HR1_rpt_sf"/>
</dbReference>
<feature type="domain" description="Protein kinase" evidence="19">
    <location>
        <begin position="1309"/>
        <end position="1568"/>
    </location>
</feature>
<feature type="domain" description="REM-1" evidence="22">
    <location>
        <begin position="578"/>
        <end position="655"/>
    </location>
</feature>
<dbReference type="Pfam" id="PF00130">
    <property type="entry name" value="C1_1"/>
    <property type="match status" value="2"/>
</dbReference>
<feature type="domain" description="AGC-kinase C-terminal" evidence="21">
    <location>
        <begin position="1569"/>
        <end position="1634"/>
    </location>
</feature>
<dbReference type="InterPro" id="IPR017892">
    <property type="entry name" value="Pkinase_C"/>
</dbReference>
<comment type="caution">
    <text evidence="23">The sequence shown here is derived from an EMBL/GenBank/DDBJ whole genome shotgun (WGS) entry which is preliminary data.</text>
</comment>
<sequence length="1634" mass="179666">MENLPDSNSPHLHLVPATPSELLAQQKANSTEWRGALTLEAYLRREDHLLQQPLTKDGGLTPWMLVYQPPSENSGEGGGGGGGGVGREEGTSRQVLCGCESIRKKALIAKRGKVEDGVAHGVASVFCPPRFRGKGFAGRMISEVGTRLEGWQVGEEEGGRSAFSVLFSDIGKEFYARHGWAPFPSGHVTLPAKVLEEGKIGLVVRRLGSRDLAELCEVDEQLMRRNLAKSSTSSGRATVALVPDIATIQWHAAREDFVFGELHANESSKVSLQDRRGSMVGDKPGSRVWCYWTRIWTNPQEEAPNTLHILRLVIENEEDPATTEAIAALPSAAKAEAKVSGMDEVQLWNPSETTLAAVRQLDPSVGMVQREKESIASLRWYGDGSWEDVDWVGNEKSSGHTPGVPCDRDRGGSNRAPTANMNDDAAVQQLYGKIEREKAIINAANSLRQATNNASVLSRGESQIRDARRNIQYFEQRLQELRTRKDMSNMSISGNGGPPPPQHGVAGRSGPSGGGSNNQQGYGGGGGGGGDYGNPGPGGYSMGGAPGLMPPSRPYAPPGPGDRTPRARPNYSKLDLIKYDTAHLGPRIQLMLSQLEFKLSVEKQYKEGIDKMVRLYQIEKDRKSQADAEGRRIESNQKIQLLTRALRRYEDLHVVDENSADAADDESLDTPSQRKPLTGHLHVRISAVADVEHASTGRFTRGPETFVIMKVEDAFKGRTKATRTDRWADEVHEFDCDKANEVEFTVYDKSGEHPVPIGLLWIRLSDLVDEIRRKRLETEFNQAGWTTADKMDGTQPRPDLQFQPPPTAQNGPGGAGATAAAAGGPPGSGLTPQTGPVYVEAWFSLEPVGRMQLTLGFVKQAKDRRPFDVGLNRKGAVRQKKDEVVEQYGHKFTVQTFYNIMRCALCGDFLKYTAGMQCADCKLTCHKSCYPKVVTKCISKSNADVDPDEEKINHRIPHRFDAFSNMGANWCCHCGYMLPIGRKQSRKCSECKLTCHANCVHLVPDFCGMSMESANQILAELKVAKSKGVVRGRMLDNSQKLRPPSATLARPLVPAETPSFRQAPNHQDQVPPQGEAAKQDRFSYGKDRMSDQYDQPPRTSSFGPGAEQAVGAAKSSMNAPPSPDSVHRPPTQRTQSSQSAAAAAAAALAISGNKRTSAAQDPRPGYNRGSTDYPQSGSRPGSGYDDGYHGGKSYRPQGQNSPSQQQAPQPAPYDPAAYAAVSGYPRQPQSPVQQQPPTNAPPIRSPYQPIAPPVPQVQAPPTASPPQQRQPSPLPQPSTAIIQPVQEERKQAPSANTAGTGRRIGLDHFNFLAVLGKGNFGKVMLAETKTTKQLYAIKVLKKEFIIENDEVESTRSEKRVLLIANKERHPFLLSLHACFQTETRVYFVMEYIAGGDLMLHIQRGQFGTKRAQFYAAEVCLALKYFHENGVIYRDLKLDNIMLALDGHVKIADYGLCKEDMWYGSTTSTFCGTPEFMAPEILLDKKYGRAVDWWAFGVLIYQMLLQQSPFRGEDEDEIYDAILADEPLYPIHMPRDSVSILQKLLTREPEMRLGSGPTDAQEIMSHAFFRNVNWEEIYRKAVPAPFIPTVKGRADTSNFDSEFTSVTPVLTPVQSVLTQAMQEEFRGFSYSADFV</sequence>
<dbReference type="InterPro" id="IPR011009">
    <property type="entry name" value="Kinase-like_dom_sf"/>
</dbReference>
<dbReference type="InterPro" id="IPR055100">
    <property type="entry name" value="GNAT_LYC1-like"/>
</dbReference>
<dbReference type="SMART" id="SM00239">
    <property type="entry name" value="C2"/>
    <property type="match status" value="1"/>
</dbReference>
<dbReference type="InterPro" id="IPR002219">
    <property type="entry name" value="PKC_DAG/PE"/>
</dbReference>
<dbReference type="InterPro" id="IPR017441">
    <property type="entry name" value="Protein_kinase_ATP_BS"/>
</dbReference>
<dbReference type="Pfam" id="PF02185">
    <property type="entry name" value="HR1"/>
    <property type="match status" value="2"/>
</dbReference>
<evidence type="ECO:0000256" key="7">
    <source>
        <dbReference type="ARBA" id="ARBA00022737"/>
    </source>
</evidence>
<dbReference type="CDD" id="cd20822">
    <property type="entry name" value="C1_ScPKC1-like_rpt1"/>
    <property type="match status" value="1"/>
</dbReference>
<dbReference type="Gene3D" id="1.10.510.10">
    <property type="entry name" value="Transferase(Phosphotransferase) domain 1"/>
    <property type="match status" value="1"/>
</dbReference>
<dbReference type="PROSITE" id="PS50081">
    <property type="entry name" value="ZF_DAG_PE_2"/>
    <property type="match status" value="2"/>
</dbReference>
<reference evidence="23 24" key="1">
    <citation type="submission" date="2017-03" db="EMBL/GenBank/DDBJ databases">
        <title>Genomes of endolithic fungi from Antarctica.</title>
        <authorList>
            <person name="Coleine C."/>
            <person name="Masonjones S."/>
            <person name="Stajich J.E."/>
        </authorList>
    </citation>
    <scope>NUCLEOTIDE SEQUENCE [LARGE SCALE GENOMIC DNA]</scope>
    <source>
        <strain evidence="23 24">CCFEE 5184</strain>
    </source>
</reference>
<dbReference type="OrthoDB" id="63267at2759"/>
<evidence type="ECO:0000313" key="24">
    <source>
        <dbReference type="Proteomes" id="UP000309340"/>
    </source>
</evidence>
<comment type="catalytic activity">
    <reaction evidence="14">
        <text>L-seryl-[protein] + ATP = O-phospho-L-seryl-[protein] + ADP + H(+)</text>
        <dbReference type="Rhea" id="RHEA:17989"/>
        <dbReference type="Rhea" id="RHEA-COMP:9863"/>
        <dbReference type="Rhea" id="RHEA-COMP:11604"/>
        <dbReference type="ChEBI" id="CHEBI:15378"/>
        <dbReference type="ChEBI" id="CHEBI:29999"/>
        <dbReference type="ChEBI" id="CHEBI:30616"/>
        <dbReference type="ChEBI" id="CHEBI:83421"/>
        <dbReference type="ChEBI" id="CHEBI:456216"/>
        <dbReference type="EC" id="2.7.11.13"/>
    </reaction>
</comment>
<dbReference type="PROSITE" id="PS00108">
    <property type="entry name" value="PROTEIN_KINASE_ST"/>
    <property type="match status" value="1"/>
</dbReference>
<evidence type="ECO:0000259" key="18">
    <source>
        <dbReference type="PROSITE" id="PS50004"/>
    </source>
</evidence>
<evidence type="ECO:0000256" key="8">
    <source>
        <dbReference type="ARBA" id="ARBA00022741"/>
    </source>
</evidence>
<evidence type="ECO:0000256" key="10">
    <source>
        <dbReference type="ARBA" id="ARBA00022777"/>
    </source>
</evidence>
<feature type="compositionally biased region" description="Low complexity" evidence="17">
    <location>
        <begin position="817"/>
        <end position="831"/>
    </location>
</feature>
<keyword evidence="10 23" id="KW-0418">Kinase</keyword>
<dbReference type="SMART" id="SM00742">
    <property type="entry name" value="Hr1"/>
    <property type="match status" value="2"/>
</dbReference>
<evidence type="ECO:0000259" key="22">
    <source>
        <dbReference type="PROSITE" id="PS51860"/>
    </source>
</evidence>
<dbReference type="Gene3D" id="3.40.630.30">
    <property type="match status" value="1"/>
</dbReference>
<dbReference type="CDD" id="cd05570">
    <property type="entry name" value="STKc_PKC"/>
    <property type="match status" value="1"/>
</dbReference>
<keyword evidence="5" id="KW-0808">Transferase</keyword>
<feature type="compositionally biased region" description="Basic and acidic residues" evidence="17">
    <location>
        <begin position="1077"/>
        <end position="1091"/>
    </location>
</feature>
<dbReference type="GO" id="GO:0009272">
    <property type="term" value="P:fungal-type cell wall biogenesis"/>
    <property type="evidence" value="ECO:0007669"/>
    <property type="project" value="InterPro"/>
</dbReference>
<feature type="region of interest" description="Disordered" evidence="17">
    <location>
        <begin position="482"/>
        <end position="569"/>
    </location>
</feature>
<protein>
    <recommendedName>
        <fullName evidence="2">protein kinase C</fullName>
        <ecNumber evidence="2">2.7.11.13</ecNumber>
    </recommendedName>
</protein>
<dbReference type="SUPFAM" id="SSF56112">
    <property type="entry name" value="Protein kinase-like (PK-like)"/>
    <property type="match status" value="1"/>
</dbReference>
<feature type="domain" description="REM-1" evidence="22">
    <location>
        <begin position="413"/>
        <end position="487"/>
    </location>
</feature>
<feature type="compositionally biased region" description="Polar residues" evidence="17">
    <location>
        <begin position="1168"/>
        <end position="1179"/>
    </location>
</feature>
<dbReference type="STRING" id="329884.A0A4V5NIW2"/>
<feature type="compositionally biased region" description="Low complexity" evidence="17">
    <location>
        <begin position="1256"/>
        <end position="1271"/>
    </location>
</feature>
<proteinExistence type="inferred from homology"/>
<feature type="compositionally biased region" description="Low complexity" evidence="17">
    <location>
        <begin position="1140"/>
        <end position="1149"/>
    </location>
</feature>
<dbReference type="InterPro" id="IPR000008">
    <property type="entry name" value="C2_dom"/>
</dbReference>
<name>A0A4V5NIW2_9PEZI</name>
<dbReference type="Proteomes" id="UP000309340">
    <property type="component" value="Unassembled WGS sequence"/>
</dbReference>
<dbReference type="FunFam" id="1.10.287.160:FF:000004">
    <property type="entry name" value="Protein kinase C"/>
    <property type="match status" value="1"/>
</dbReference>
<dbReference type="InterPro" id="IPR008271">
    <property type="entry name" value="Ser/Thr_kinase_AS"/>
</dbReference>
<dbReference type="SMART" id="SM00109">
    <property type="entry name" value="C1"/>
    <property type="match status" value="2"/>
</dbReference>
<keyword evidence="9" id="KW-0863">Zinc-finger</keyword>
<feature type="compositionally biased region" description="Gly residues" evidence="17">
    <location>
        <begin position="75"/>
        <end position="85"/>
    </location>
</feature>